<dbReference type="Gene3D" id="3.30.710.10">
    <property type="entry name" value="Potassium Channel Kv1.1, Chain A"/>
    <property type="match status" value="1"/>
</dbReference>
<accession>A0A238BXJ7</accession>
<dbReference type="InterPro" id="IPR011333">
    <property type="entry name" value="SKP1/BTB/POZ_sf"/>
</dbReference>
<reference evidence="1 2" key="1">
    <citation type="submission" date="2015-12" db="EMBL/GenBank/DDBJ databases">
        <title>Draft genome of the nematode, Onchocerca flexuosa.</title>
        <authorList>
            <person name="Mitreva M."/>
        </authorList>
    </citation>
    <scope>NUCLEOTIDE SEQUENCE [LARGE SCALE GENOMIC DNA]</scope>
    <source>
        <strain evidence="1">Red Deer</strain>
    </source>
</reference>
<dbReference type="EMBL" id="KZ269992">
    <property type="protein sequence ID" value="OZC09636.1"/>
    <property type="molecule type" value="Genomic_DNA"/>
</dbReference>
<sequence>MDDSDFIEKSLKSTRELKCKTENEIISKPVIKSDYLLPGGDKDMCFVCKKANGYYLLFCMQDLKHLDELRKSLHINHCLDQQEACNKYEAKKEKWKKVVDCPICGEPLEPGPFRSMHAKRCGKKHHINPKSLLLLMDTQTKIAEMKNRSGTAHTKLKEPKLEIKKRSNRLDEEPRSLFDEQMKLVTALSASMCSSGSEIYTETQEVQEKLPKIKSTKQRPRSFSFVELEPRACKCEVIERVQENFLNIFKTRDEKQDMYAMLKKNIRNTEDILRNAGICVRKLNSLKQLADDLTYFTESNSDITIFSRENETFLACRFIIAARAPTLLQHINPDGSLKLREYSGAAIRSYIAFLTSASIIWTENECEELYSMAVKYGPEGSNNETMEHHPEIGVNESHDNLDEVSDEEKIEGIETIAGCSGLKIYDNEKKETKDADSDDPSIIFVEEIERNADVTEATKNVRSLLKKENLSQSLASEFLNSKDNEFINESYSLAKYKKSSDEKSGFLEKEVVEFAKSNNLFSLENKIDGDASLFSSILPSYVSPNLDGMDMNDSIENLLKKLSPIKPLSSRDEQFLSPIAHCSEQAVFDESLDNLSSEKLLLSPNSIFKSEEILLARKSLTKTKSNPEFSFVPNKSSSLLLSPLSSPDRASISHEYVSFSPEKKRIRAETFIRQTSTPETSTSRLVRRLEELGSNVKIVKTKDITPMPFYDLMNDKELKAELEKFGVRPMGKKRAVTLLKKIYQETHPVLESTPLSRKSKKTLSSDVQLKTKRDIECYSDEDCDADKTLNESLDECDIMEESCVDEEQSTVLPKDLEGMQNVLLSWLRREENSSLYNHLLGLNEEFADHLSHADSTVSQIPKKTLIEILDRLHVTFRMPMNGWDRKRRAKK</sequence>
<dbReference type="GO" id="GO:0000712">
    <property type="term" value="P:resolution of meiotic recombination intermediates"/>
    <property type="evidence" value="ECO:0007669"/>
    <property type="project" value="TreeGrafter"/>
</dbReference>
<gene>
    <name evidence="1" type="ORF">X798_03330</name>
</gene>
<dbReference type="CDD" id="cd18186">
    <property type="entry name" value="BTB_POZ_ZBTB_KLHL-like"/>
    <property type="match status" value="1"/>
</dbReference>
<dbReference type="CDD" id="cd22999">
    <property type="entry name" value="SAP_SLX4"/>
    <property type="match status" value="1"/>
</dbReference>
<proteinExistence type="predicted"/>
<evidence type="ECO:0000313" key="1">
    <source>
        <dbReference type="EMBL" id="OZC09636.1"/>
    </source>
</evidence>
<keyword evidence="2" id="KW-1185">Reference proteome</keyword>
<protein>
    <recommendedName>
        <fullName evidence="3">Structure-specific endonuclease subunit SLX4</fullName>
    </recommendedName>
</protein>
<organism evidence="1 2">
    <name type="scientific">Onchocerca flexuosa</name>
    <dbReference type="NCBI Taxonomy" id="387005"/>
    <lineage>
        <taxon>Eukaryota</taxon>
        <taxon>Metazoa</taxon>
        <taxon>Ecdysozoa</taxon>
        <taxon>Nematoda</taxon>
        <taxon>Chromadorea</taxon>
        <taxon>Rhabditida</taxon>
        <taxon>Spirurina</taxon>
        <taxon>Spiruromorpha</taxon>
        <taxon>Filarioidea</taxon>
        <taxon>Onchocercidae</taxon>
        <taxon>Onchocerca</taxon>
    </lineage>
</organism>
<dbReference type="PANTHER" id="PTHR21541:SF3">
    <property type="entry name" value="STRUCTURE-SPECIFIC ENDONUCLEASE SUBUNIT SLX4"/>
    <property type="match status" value="1"/>
</dbReference>
<evidence type="ECO:0008006" key="3">
    <source>
        <dbReference type="Google" id="ProtNLM"/>
    </source>
</evidence>
<dbReference type="PANTHER" id="PTHR21541">
    <property type="entry name" value="BTB POZ DOMAIN CONTAINING 12"/>
    <property type="match status" value="1"/>
</dbReference>
<evidence type="ECO:0000313" key="2">
    <source>
        <dbReference type="Proteomes" id="UP000242913"/>
    </source>
</evidence>
<dbReference type="AlphaFoldDB" id="A0A238BXJ7"/>
<dbReference type="OrthoDB" id="5576441at2759"/>
<dbReference type="Proteomes" id="UP000242913">
    <property type="component" value="Unassembled WGS sequence"/>
</dbReference>
<dbReference type="GO" id="GO:0033557">
    <property type="term" value="C:Slx1-Slx4 complex"/>
    <property type="evidence" value="ECO:0007669"/>
    <property type="project" value="TreeGrafter"/>
</dbReference>
<name>A0A238BXJ7_9BILA</name>